<organism evidence="6 7">
    <name type="scientific">Gimesia panareensis</name>
    <dbReference type="NCBI Taxonomy" id="2527978"/>
    <lineage>
        <taxon>Bacteria</taxon>
        <taxon>Pseudomonadati</taxon>
        <taxon>Planctomycetota</taxon>
        <taxon>Planctomycetia</taxon>
        <taxon>Planctomycetales</taxon>
        <taxon>Planctomycetaceae</taxon>
        <taxon>Gimesia</taxon>
    </lineage>
</organism>
<dbReference type="GO" id="GO:0012505">
    <property type="term" value="C:endomembrane system"/>
    <property type="evidence" value="ECO:0007669"/>
    <property type="project" value="UniProtKB-SubCell"/>
</dbReference>
<evidence type="ECO:0000313" key="6">
    <source>
        <dbReference type="EMBL" id="QDV18649.1"/>
    </source>
</evidence>
<evidence type="ECO:0000256" key="4">
    <source>
        <dbReference type="ARBA" id="ARBA00023136"/>
    </source>
</evidence>
<evidence type="ECO:0000313" key="7">
    <source>
        <dbReference type="Proteomes" id="UP000320839"/>
    </source>
</evidence>
<dbReference type="PANTHER" id="PTHR43847">
    <property type="entry name" value="BLL3993 PROTEIN"/>
    <property type="match status" value="1"/>
</dbReference>
<keyword evidence="6" id="KW-0489">Methyltransferase</keyword>
<name>A0A518FQM7_9PLAN</name>
<feature type="transmembrane region" description="Helical" evidence="5">
    <location>
        <begin position="117"/>
        <end position="138"/>
    </location>
</feature>
<accession>A0A518FQM7</accession>
<gene>
    <name evidence="6" type="ORF">Pan153_33090</name>
</gene>
<feature type="transmembrane region" description="Helical" evidence="5">
    <location>
        <begin position="177"/>
        <end position="205"/>
    </location>
</feature>
<dbReference type="InterPro" id="IPR007318">
    <property type="entry name" value="Phopholipid_MeTrfase"/>
</dbReference>
<dbReference type="Pfam" id="PF04191">
    <property type="entry name" value="PEMT"/>
    <property type="match status" value="1"/>
</dbReference>
<dbReference type="PANTHER" id="PTHR43847:SF1">
    <property type="entry name" value="BLL3993 PROTEIN"/>
    <property type="match status" value="1"/>
</dbReference>
<evidence type="ECO:0000256" key="2">
    <source>
        <dbReference type="ARBA" id="ARBA00022692"/>
    </source>
</evidence>
<dbReference type="InterPro" id="IPR052527">
    <property type="entry name" value="Metal_cation-efflux_comp"/>
</dbReference>
<keyword evidence="2 5" id="KW-0812">Transmembrane</keyword>
<dbReference type="AlphaFoldDB" id="A0A518FQM7"/>
<dbReference type="Proteomes" id="UP000320839">
    <property type="component" value="Chromosome"/>
</dbReference>
<dbReference type="Gene3D" id="1.20.120.1630">
    <property type="match status" value="1"/>
</dbReference>
<keyword evidence="4 5" id="KW-0472">Membrane</keyword>
<dbReference type="GO" id="GO:0008168">
    <property type="term" value="F:methyltransferase activity"/>
    <property type="evidence" value="ECO:0007669"/>
    <property type="project" value="UniProtKB-KW"/>
</dbReference>
<sequence>MTAASVPDKPPQGVNRRRLVLDLIGLLVYLALFMFLPAGTWAWPKGWLFIFILLVVVSAGFIILQRVNPEVIVARTHFHKGTKHWDKILLSFYFPAMLAIVPVAALDESRFHWFPVPSWVCGIGYALLLAGMGIVTWAEAVNRFFEVTVRIQSDRGHAVIDTGPYAIARHPGYVGGILTAAGMALSLGSVWALIPAGIASIVLIVRTQWEDQTLQEELNGYREYAMRVQYMLIPGLW</sequence>
<proteinExistence type="predicted"/>
<protein>
    <submittedName>
        <fullName evidence="6">Isoprenylcysteine carboxyl methyltransferase (ICMT) family protein</fullName>
    </submittedName>
</protein>
<reference evidence="6 7" key="1">
    <citation type="submission" date="2019-02" db="EMBL/GenBank/DDBJ databases">
        <title>Deep-cultivation of Planctomycetes and their phenomic and genomic characterization uncovers novel biology.</title>
        <authorList>
            <person name="Wiegand S."/>
            <person name="Jogler M."/>
            <person name="Boedeker C."/>
            <person name="Pinto D."/>
            <person name="Vollmers J."/>
            <person name="Rivas-Marin E."/>
            <person name="Kohn T."/>
            <person name="Peeters S.H."/>
            <person name="Heuer A."/>
            <person name="Rast P."/>
            <person name="Oberbeckmann S."/>
            <person name="Bunk B."/>
            <person name="Jeske O."/>
            <person name="Meyerdierks A."/>
            <person name="Storesund J.E."/>
            <person name="Kallscheuer N."/>
            <person name="Luecker S."/>
            <person name="Lage O.M."/>
            <person name="Pohl T."/>
            <person name="Merkel B.J."/>
            <person name="Hornburger P."/>
            <person name="Mueller R.-W."/>
            <person name="Bruemmer F."/>
            <person name="Labrenz M."/>
            <person name="Spormann A.M."/>
            <person name="Op den Camp H."/>
            <person name="Overmann J."/>
            <person name="Amann R."/>
            <person name="Jetten M.S.M."/>
            <person name="Mascher T."/>
            <person name="Medema M.H."/>
            <person name="Devos D.P."/>
            <person name="Kaster A.-K."/>
            <person name="Ovreas L."/>
            <person name="Rohde M."/>
            <person name="Galperin M.Y."/>
            <person name="Jogler C."/>
        </authorList>
    </citation>
    <scope>NUCLEOTIDE SEQUENCE [LARGE SCALE GENOMIC DNA]</scope>
    <source>
        <strain evidence="6 7">Pan153</strain>
    </source>
</reference>
<evidence type="ECO:0000256" key="5">
    <source>
        <dbReference type="SAM" id="Phobius"/>
    </source>
</evidence>
<dbReference type="OrthoDB" id="272002at2"/>
<keyword evidence="3 5" id="KW-1133">Transmembrane helix</keyword>
<feature type="transmembrane region" description="Helical" evidence="5">
    <location>
        <begin position="88"/>
        <end position="105"/>
    </location>
</feature>
<feature type="transmembrane region" description="Helical" evidence="5">
    <location>
        <begin position="19"/>
        <end position="41"/>
    </location>
</feature>
<dbReference type="RefSeq" id="WP_145456847.1">
    <property type="nucleotide sequence ID" value="NZ_CP036317.1"/>
</dbReference>
<comment type="subcellular location">
    <subcellularLocation>
        <location evidence="1">Endomembrane system</location>
        <topology evidence="1">Multi-pass membrane protein</topology>
    </subcellularLocation>
</comment>
<dbReference type="EMBL" id="CP036317">
    <property type="protein sequence ID" value="QDV18649.1"/>
    <property type="molecule type" value="Genomic_DNA"/>
</dbReference>
<dbReference type="GO" id="GO:0032259">
    <property type="term" value="P:methylation"/>
    <property type="evidence" value="ECO:0007669"/>
    <property type="project" value="UniProtKB-KW"/>
</dbReference>
<keyword evidence="6" id="KW-0808">Transferase</keyword>
<evidence type="ECO:0000256" key="3">
    <source>
        <dbReference type="ARBA" id="ARBA00022989"/>
    </source>
</evidence>
<evidence type="ECO:0000256" key="1">
    <source>
        <dbReference type="ARBA" id="ARBA00004127"/>
    </source>
</evidence>
<feature type="transmembrane region" description="Helical" evidence="5">
    <location>
        <begin position="47"/>
        <end position="67"/>
    </location>
</feature>